<name>A0A3M7SF05_BRAPC</name>
<organism evidence="6 7">
    <name type="scientific">Brachionus plicatilis</name>
    <name type="common">Marine rotifer</name>
    <name type="synonym">Brachionus muelleri</name>
    <dbReference type="NCBI Taxonomy" id="10195"/>
    <lineage>
        <taxon>Eukaryota</taxon>
        <taxon>Metazoa</taxon>
        <taxon>Spiralia</taxon>
        <taxon>Gnathifera</taxon>
        <taxon>Rotifera</taxon>
        <taxon>Eurotatoria</taxon>
        <taxon>Monogononta</taxon>
        <taxon>Pseudotrocha</taxon>
        <taxon>Ploima</taxon>
        <taxon>Brachionidae</taxon>
        <taxon>Brachionus</taxon>
    </lineage>
</organism>
<evidence type="ECO:0000256" key="1">
    <source>
        <dbReference type="ARBA" id="ARBA00004202"/>
    </source>
</evidence>
<evidence type="ECO:0000256" key="2">
    <source>
        <dbReference type="ARBA" id="ARBA00005417"/>
    </source>
</evidence>
<reference evidence="6 7" key="1">
    <citation type="journal article" date="2018" name="Sci. Rep.">
        <title>Genomic signatures of local adaptation to the degree of environmental predictability in rotifers.</title>
        <authorList>
            <person name="Franch-Gras L."/>
            <person name="Hahn C."/>
            <person name="Garcia-Roger E.M."/>
            <person name="Carmona M.J."/>
            <person name="Serra M."/>
            <person name="Gomez A."/>
        </authorList>
    </citation>
    <scope>NUCLEOTIDE SEQUENCE [LARGE SCALE GENOMIC DNA]</scope>
    <source>
        <strain evidence="6">HYR1</strain>
    </source>
</reference>
<dbReference type="PANTHER" id="PTHR43166:SF9">
    <property type="entry name" value="GLUTAMATE_ASPARTATE IMPORT ATP-BINDING PROTEIN GLTL"/>
    <property type="match status" value="1"/>
</dbReference>
<sequence>MVHFKIKDLEEALKDLSDKNSKKYILDADLNDDLDMLMVITGKNGIGKSRLLKVIREFIVIKKNALFPKIIVRKLDYGEDPDGYDPNLTNHPLVTQEMIEIFFNCSFEKWQSLKVTQMGQEEVKLEGQKEKELEVERIQRIYKQMIKLKNKDEDLDKMPDKSIGFFNHFVEFKKYFKRQILKKICFGNLQQLLLLNSPYDYDIAKINEAFKEKNLLKQKYGLELEFGYKIVRNHGSIVEKKDLNELIDFENKNNPKIRIKFSQLSPGEKLILHLFVIWKDIENIKIGTHLKQTKQLILLDEPDSHCEPNLVINMVKFIQNVLIKELNIQVIMTCHNTTTIFCLQCTNNLYLLKEDKGGETGQKKEINVKLSKSNEIVIRDELASNINYMIDFMNLNFDQHFSLTRDYFQKGLGNSFENLIKLMTNPQKDFSKCLECIQSLIDSETSFTKDQIVFDDQTQKLEDVCLDQINEDKIHVFWPISSENEAWDFMIFYSQQLYLYQVQTARKKLKEQFKKCENVLKRIVEKPYFKFWISSKFFFVDSKKPLGERTHDFQKIYTKEEIFTDTFIILEEETKSEDK</sequence>
<dbReference type="GO" id="GO:0005886">
    <property type="term" value="C:plasma membrane"/>
    <property type="evidence" value="ECO:0007669"/>
    <property type="project" value="UniProtKB-SubCell"/>
</dbReference>
<evidence type="ECO:0000256" key="3">
    <source>
        <dbReference type="ARBA" id="ARBA00022448"/>
    </source>
</evidence>
<comment type="caution">
    <text evidence="6">The sequence shown here is derived from an EMBL/GenBank/DDBJ whole genome shotgun (WGS) entry which is preliminary data.</text>
</comment>
<keyword evidence="7" id="KW-1185">Reference proteome</keyword>
<dbReference type="PANTHER" id="PTHR43166">
    <property type="entry name" value="AMINO ACID IMPORT ATP-BINDING PROTEIN"/>
    <property type="match status" value="1"/>
</dbReference>
<comment type="subcellular location">
    <subcellularLocation>
        <location evidence="1">Cell membrane</location>
        <topology evidence="1">Peripheral membrane protein</topology>
    </subcellularLocation>
</comment>
<evidence type="ECO:0000313" key="6">
    <source>
        <dbReference type="EMBL" id="RNA34351.1"/>
    </source>
</evidence>
<keyword evidence="4" id="KW-1003">Cell membrane</keyword>
<dbReference type="InterPro" id="IPR027417">
    <property type="entry name" value="P-loop_NTPase"/>
</dbReference>
<dbReference type="InterPro" id="IPR050086">
    <property type="entry name" value="MetN_ABC_transporter-like"/>
</dbReference>
<evidence type="ECO:0000256" key="4">
    <source>
        <dbReference type="ARBA" id="ARBA00022475"/>
    </source>
</evidence>
<dbReference type="Gene3D" id="3.40.50.300">
    <property type="entry name" value="P-loop containing nucleotide triphosphate hydrolases"/>
    <property type="match status" value="1"/>
</dbReference>
<keyword evidence="3" id="KW-0813">Transport</keyword>
<proteinExistence type="inferred from homology"/>
<dbReference type="AlphaFoldDB" id="A0A3M7SF05"/>
<feature type="non-terminal residue" evidence="6">
    <location>
        <position position="579"/>
    </location>
</feature>
<dbReference type="SUPFAM" id="SSF52540">
    <property type="entry name" value="P-loop containing nucleoside triphosphate hydrolases"/>
    <property type="match status" value="1"/>
</dbReference>
<gene>
    <name evidence="6" type="ORF">BpHYR1_002847</name>
</gene>
<keyword evidence="5" id="KW-0472">Membrane</keyword>
<dbReference type="OrthoDB" id="10623437at2759"/>
<accession>A0A3M7SF05</accession>
<evidence type="ECO:0000256" key="5">
    <source>
        <dbReference type="ARBA" id="ARBA00023136"/>
    </source>
</evidence>
<comment type="similarity">
    <text evidence="2">Belongs to the ABC transporter superfamily.</text>
</comment>
<dbReference type="EMBL" id="REGN01001493">
    <property type="protein sequence ID" value="RNA34351.1"/>
    <property type="molecule type" value="Genomic_DNA"/>
</dbReference>
<dbReference type="Proteomes" id="UP000276133">
    <property type="component" value="Unassembled WGS sequence"/>
</dbReference>
<protein>
    <submittedName>
        <fullName evidence="6">AAA ATPase domain</fullName>
    </submittedName>
</protein>
<evidence type="ECO:0000313" key="7">
    <source>
        <dbReference type="Proteomes" id="UP000276133"/>
    </source>
</evidence>